<feature type="non-terminal residue" evidence="2">
    <location>
        <position position="1"/>
    </location>
</feature>
<feature type="region of interest" description="Disordered" evidence="1">
    <location>
        <begin position="176"/>
        <end position="201"/>
    </location>
</feature>
<gene>
    <name evidence="2" type="ORF">NQ314_008066</name>
</gene>
<proteinExistence type="predicted"/>
<dbReference type="AlphaFoldDB" id="A0AAV8YGF5"/>
<evidence type="ECO:0000313" key="2">
    <source>
        <dbReference type="EMBL" id="KAJ8950060.1"/>
    </source>
</evidence>
<comment type="caution">
    <text evidence="2">The sequence shown here is derived from an EMBL/GenBank/DDBJ whole genome shotgun (WGS) entry which is preliminary data.</text>
</comment>
<protein>
    <submittedName>
        <fullName evidence="2">Uncharacterized protein</fullName>
    </submittedName>
</protein>
<dbReference type="Proteomes" id="UP001162156">
    <property type="component" value="Unassembled WGS sequence"/>
</dbReference>
<evidence type="ECO:0000256" key="1">
    <source>
        <dbReference type="SAM" id="MobiDB-lite"/>
    </source>
</evidence>
<sequence>SYSRAYQAETILLDKSDLDSTDVENLYHPNLILNKKRQRRPFVIPLLFMIPLGQNQKPMRAVMMGAPPPAIKKIHEEVMRQTEAEAIDEYMYHMQHVWVFSKLIQIKLLIMISDDEDIFEDDLDILDILDHGFPRRIYERLTKETVLELLELIEGDLEYEDDVYQDKDPLLRHFQRPCNHSESRSPPQKKRSNKKNGSNSCAIASSEEIKKAVSLLNQPVDDEQIYGYYVASEMREIKKPKNKRKLRRLINEAIKQISDIDAAELESSNISNMSTPSNTPSSLTSMLSPFNYSNDTNYIESYSPSDCFIEASDFRLQML</sequence>
<name>A0AAV8YGF5_9CUCU</name>
<dbReference type="EMBL" id="JANEYF010002187">
    <property type="protein sequence ID" value="KAJ8950060.1"/>
    <property type="molecule type" value="Genomic_DNA"/>
</dbReference>
<reference evidence="2" key="1">
    <citation type="journal article" date="2023" name="Insect Mol. Biol.">
        <title>Genome sequencing provides insights into the evolution of gene families encoding plant cell wall-degrading enzymes in longhorned beetles.</title>
        <authorList>
            <person name="Shin N.R."/>
            <person name="Okamura Y."/>
            <person name="Kirsch R."/>
            <person name="Pauchet Y."/>
        </authorList>
    </citation>
    <scope>NUCLEOTIDE SEQUENCE</scope>
    <source>
        <strain evidence="2">RBIC_L_NR</strain>
    </source>
</reference>
<evidence type="ECO:0000313" key="3">
    <source>
        <dbReference type="Proteomes" id="UP001162156"/>
    </source>
</evidence>
<keyword evidence="3" id="KW-1185">Reference proteome</keyword>
<accession>A0AAV8YGF5</accession>
<organism evidence="2 3">
    <name type="scientific">Rhamnusium bicolor</name>
    <dbReference type="NCBI Taxonomy" id="1586634"/>
    <lineage>
        <taxon>Eukaryota</taxon>
        <taxon>Metazoa</taxon>
        <taxon>Ecdysozoa</taxon>
        <taxon>Arthropoda</taxon>
        <taxon>Hexapoda</taxon>
        <taxon>Insecta</taxon>
        <taxon>Pterygota</taxon>
        <taxon>Neoptera</taxon>
        <taxon>Endopterygota</taxon>
        <taxon>Coleoptera</taxon>
        <taxon>Polyphaga</taxon>
        <taxon>Cucujiformia</taxon>
        <taxon>Chrysomeloidea</taxon>
        <taxon>Cerambycidae</taxon>
        <taxon>Lepturinae</taxon>
        <taxon>Rhagiini</taxon>
        <taxon>Rhamnusium</taxon>
    </lineage>
</organism>